<dbReference type="PANTHER" id="PTHR13774:SF32">
    <property type="entry name" value="ANTISENSE-ENHANCING SEQUENCE 1"/>
    <property type="match status" value="1"/>
</dbReference>
<evidence type="ECO:0000313" key="3">
    <source>
        <dbReference type="EMBL" id="AAY48440.1"/>
    </source>
</evidence>
<evidence type="ECO:0008006" key="5">
    <source>
        <dbReference type="Google" id="ProtNLM"/>
    </source>
</evidence>
<dbReference type="NCBIfam" id="TIGR00654">
    <property type="entry name" value="PhzF_family"/>
    <property type="match status" value="1"/>
</dbReference>
<name>A0A0H2X5T3_XANC8</name>
<feature type="active site" evidence="2">
    <location>
        <position position="47"/>
    </location>
</feature>
<evidence type="ECO:0000256" key="1">
    <source>
        <dbReference type="ARBA" id="ARBA00008270"/>
    </source>
</evidence>
<reference evidence="3 4" key="1">
    <citation type="journal article" date="2005" name="Genome Res.">
        <title>Comparative and functional genomic analyses of the pathogenicity of phytopathogen Xanthomonas campestris pv. campestris.</title>
        <authorList>
            <person name="Qian W."/>
            <person name="Jia Y."/>
            <person name="Ren S.X."/>
            <person name="He Y.Q."/>
            <person name="Feng J.X."/>
            <person name="Lu L.F."/>
            <person name="Sun Q."/>
            <person name="Ying G."/>
            <person name="Tang D.J."/>
            <person name="Tang H."/>
            <person name="Wu W."/>
            <person name="Hao P."/>
            <person name="Wang L."/>
            <person name="Jiang B.L."/>
            <person name="Zeng S."/>
            <person name="Gu W.Y."/>
            <person name="Lu G."/>
            <person name="Rong L."/>
            <person name="Tian Y."/>
            <person name="Yao Z."/>
            <person name="Fu G."/>
            <person name="Chen B."/>
            <person name="Fang R."/>
            <person name="Qiang B."/>
            <person name="Chen Z."/>
            <person name="Zhao G.P."/>
            <person name="Tang J.L."/>
            <person name="He C."/>
        </authorList>
    </citation>
    <scope>NUCLEOTIDE SEQUENCE [LARGE SCALE GENOMIC DNA]</scope>
    <source>
        <strain evidence="3 4">8004</strain>
    </source>
</reference>
<dbReference type="EMBL" id="CP000050">
    <property type="protein sequence ID" value="AAY48440.1"/>
    <property type="molecule type" value="Genomic_DNA"/>
</dbReference>
<dbReference type="Pfam" id="PF02567">
    <property type="entry name" value="PhzC-PhzF"/>
    <property type="match status" value="1"/>
</dbReference>
<dbReference type="KEGG" id="xcb:XC_1371"/>
<dbReference type="SUPFAM" id="SSF54506">
    <property type="entry name" value="Diaminopimelate epimerase-like"/>
    <property type="match status" value="1"/>
</dbReference>
<comment type="similarity">
    <text evidence="1">Belongs to the PhzF family.</text>
</comment>
<dbReference type="Gene3D" id="3.10.310.10">
    <property type="entry name" value="Diaminopimelate Epimerase, Chain A, domain 1"/>
    <property type="match status" value="2"/>
</dbReference>
<dbReference type="GO" id="GO:0005737">
    <property type="term" value="C:cytoplasm"/>
    <property type="evidence" value="ECO:0007669"/>
    <property type="project" value="TreeGrafter"/>
</dbReference>
<proteinExistence type="inferred from homology"/>
<dbReference type="AlphaFoldDB" id="A0A0H2X5T3"/>
<dbReference type="PANTHER" id="PTHR13774">
    <property type="entry name" value="PHENAZINE BIOSYNTHESIS PROTEIN"/>
    <property type="match status" value="1"/>
</dbReference>
<dbReference type="GO" id="GO:0016853">
    <property type="term" value="F:isomerase activity"/>
    <property type="evidence" value="ECO:0007669"/>
    <property type="project" value="TreeGrafter"/>
</dbReference>
<evidence type="ECO:0000313" key="4">
    <source>
        <dbReference type="Proteomes" id="UP000000420"/>
    </source>
</evidence>
<gene>
    <name evidence="3" type="ordered locus">XC_1371</name>
</gene>
<accession>A0A0H2X5T3</accession>
<dbReference type="GeneID" id="58012660"/>
<organism evidence="3 4">
    <name type="scientific">Xanthomonas campestris pv. campestris (strain 8004)</name>
    <dbReference type="NCBI Taxonomy" id="314565"/>
    <lineage>
        <taxon>Bacteria</taxon>
        <taxon>Pseudomonadati</taxon>
        <taxon>Pseudomonadota</taxon>
        <taxon>Gammaproteobacteria</taxon>
        <taxon>Lysobacterales</taxon>
        <taxon>Lysobacteraceae</taxon>
        <taxon>Xanthomonas</taxon>
    </lineage>
</organism>
<evidence type="ECO:0000256" key="2">
    <source>
        <dbReference type="PIRSR" id="PIRSR016184-1"/>
    </source>
</evidence>
<dbReference type="Proteomes" id="UP000000420">
    <property type="component" value="Chromosome"/>
</dbReference>
<dbReference type="HOGENOM" id="CLU_048756_0_0_6"/>
<dbReference type="RefSeq" id="WP_011037872.1">
    <property type="nucleotide sequence ID" value="NC_007086.1"/>
</dbReference>
<protein>
    <recommendedName>
        <fullName evidence="5">PhzF family phenazine biosynthesis protein</fullName>
    </recommendedName>
</protein>
<dbReference type="InterPro" id="IPR003719">
    <property type="entry name" value="Phenazine_PhzF-like"/>
</dbReference>
<dbReference type="PIRSF" id="PIRSF016184">
    <property type="entry name" value="PhzC_PhzF"/>
    <property type="match status" value="1"/>
</dbReference>
<sequence length="292" mass="30927">MRTFRYLQLDVFSNRPGAGNPLGVVVDAGALSAQQMQQIAAWLNLSETVFFLPVSAPGADYHIRIFTPRAELPFAGHPSVGAAWVARTHGLVGYRQDNRLYQQCAAGVLPVDVFDRHDVVLVRLRAPRAQCSDTGTHHAAALAQVTRAFAMSAQAPALWNNGPSWWLLELADEAAVRTAVPDLAAIAALTAASGAVGLAIYAAAASDAEDLVVRAFCPGDGIPEDPVTGSANACIAARLLAEDRLPGRQGRYVASQGREVGRDGRVEVEVDAAGDVWIGGATQQVIEGRIAW</sequence>